<dbReference type="STRING" id="1121298.SAMN05444401_0869"/>
<dbReference type="SUPFAM" id="SSF50475">
    <property type="entry name" value="FMN-binding split barrel"/>
    <property type="match status" value="1"/>
</dbReference>
<dbReference type="EMBL" id="FQZO01000001">
    <property type="protein sequence ID" value="SHI51313.1"/>
    <property type="molecule type" value="Genomic_DNA"/>
</dbReference>
<protein>
    <recommendedName>
        <fullName evidence="3">Nitroimidazol reductase NimA, pyridoxamine 5'-phosphate oxidase superfamily</fullName>
    </recommendedName>
</protein>
<dbReference type="PANTHER" id="PTHR34071">
    <property type="entry name" value="5-NITROIMIDAZOLE ANTIBIOTICS RESISTANCE PROTEIN, NIMA-FAMILY-RELATED PROTEIN-RELATED"/>
    <property type="match status" value="1"/>
</dbReference>
<proteinExistence type="predicted"/>
<dbReference type="Pfam" id="PF12900">
    <property type="entry name" value="Pyridox_ox_2"/>
    <property type="match status" value="1"/>
</dbReference>
<gene>
    <name evidence="1" type="ORF">SAMN05444401_0869</name>
</gene>
<name>A0A1M6BRV0_9CLOT</name>
<dbReference type="InterPro" id="IPR024747">
    <property type="entry name" value="Pyridox_Oxase-rel"/>
</dbReference>
<evidence type="ECO:0008006" key="3">
    <source>
        <dbReference type="Google" id="ProtNLM"/>
    </source>
</evidence>
<dbReference type="Proteomes" id="UP000184080">
    <property type="component" value="Unassembled WGS sequence"/>
</dbReference>
<accession>A0A1M6BRV0</accession>
<keyword evidence="2" id="KW-1185">Reference proteome</keyword>
<dbReference type="PANTHER" id="PTHR34071:SF2">
    <property type="entry name" value="FLAVIN-NUCLEOTIDE-BINDING PROTEIN"/>
    <property type="match status" value="1"/>
</dbReference>
<organism evidence="1 2">
    <name type="scientific">Clostridium amylolyticum</name>
    <dbReference type="NCBI Taxonomy" id="1121298"/>
    <lineage>
        <taxon>Bacteria</taxon>
        <taxon>Bacillati</taxon>
        <taxon>Bacillota</taxon>
        <taxon>Clostridia</taxon>
        <taxon>Eubacteriales</taxon>
        <taxon>Clostridiaceae</taxon>
        <taxon>Clostridium</taxon>
    </lineage>
</organism>
<dbReference type="RefSeq" id="WP_073003955.1">
    <property type="nucleotide sequence ID" value="NZ_FQZO01000001.1"/>
</dbReference>
<reference evidence="1 2" key="1">
    <citation type="submission" date="2016-11" db="EMBL/GenBank/DDBJ databases">
        <authorList>
            <person name="Jaros S."/>
            <person name="Januszkiewicz K."/>
            <person name="Wedrychowicz H."/>
        </authorList>
    </citation>
    <scope>NUCLEOTIDE SEQUENCE [LARGE SCALE GENOMIC DNA]</scope>
    <source>
        <strain evidence="1 2">DSM 21864</strain>
    </source>
</reference>
<dbReference type="OrthoDB" id="9794935at2"/>
<dbReference type="AlphaFoldDB" id="A0A1M6BRV0"/>
<dbReference type="InterPro" id="IPR012349">
    <property type="entry name" value="Split_barrel_FMN-bd"/>
</dbReference>
<evidence type="ECO:0000313" key="2">
    <source>
        <dbReference type="Proteomes" id="UP000184080"/>
    </source>
</evidence>
<dbReference type="Gene3D" id="2.30.110.10">
    <property type="entry name" value="Electron Transport, Fmn-binding Protein, Chain A"/>
    <property type="match status" value="1"/>
</dbReference>
<sequence length="186" mass="21802">MRRKDREMGRDFGYYVIDKARYGILSMIDGDEPYGIPLSIVRHEENLYFHSAKDGRKVCTLTNNPSVSVAFVGEIRIPDNFTEEELKEIASDESKAILLISSVFTTEYESAVIKGKVEIVEDEEERIKAMRLICEKYIPTKMKYFDMAIKAGLKRTNIYRIRMEEIKSKRKRYDKQGKEMKYGRMK</sequence>
<evidence type="ECO:0000313" key="1">
    <source>
        <dbReference type="EMBL" id="SHI51313.1"/>
    </source>
</evidence>